<proteinExistence type="predicted"/>
<dbReference type="InterPro" id="IPR046040">
    <property type="entry name" value="DUF5998"/>
</dbReference>
<dbReference type="AlphaFoldDB" id="A0A6J7P0G8"/>
<evidence type="ECO:0000313" key="1">
    <source>
        <dbReference type="EMBL" id="CAB4998926.1"/>
    </source>
</evidence>
<sequence length="251" mass="25986">MKGVTTHTVIAHVACEMGQGPGAAATAVVSEAAATAVVSKAAATAVITGMARAGGRMGGMAELDEQLRGDIQRSGYYPDLVADALNTSLAGEPLKSYLVHHEATFDHDELRRHVTVLALTPTRLIVGHTDEHGIDETTPVPFATASTEAVRLERVDSVVVTRVVSDPAKHEPGGRTAEVVITIGWGAVSRIDLEPATCGDPQCDADHGYTGTSSNDDLSVRVSEVADGAEVVGQALAFAAALSQATAARLR</sequence>
<gene>
    <name evidence="1" type="ORF">UFOPK3957_01455</name>
</gene>
<reference evidence="1" key="1">
    <citation type="submission" date="2020-05" db="EMBL/GenBank/DDBJ databases">
        <authorList>
            <person name="Chiriac C."/>
            <person name="Salcher M."/>
            <person name="Ghai R."/>
            <person name="Kavagutti S V."/>
        </authorList>
    </citation>
    <scope>NUCLEOTIDE SEQUENCE</scope>
</reference>
<organism evidence="1">
    <name type="scientific">freshwater metagenome</name>
    <dbReference type="NCBI Taxonomy" id="449393"/>
    <lineage>
        <taxon>unclassified sequences</taxon>
        <taxon>metagenomes</taxon>
        <taxon>ecological metagenomes</taxon>
    </lineage>
</organism>
<accession>A0A6J7P0G8</accession>
<protein>
    <submittedName>
        <fullName evidence="1">Unannotated protein</fullName>
    </submittedName>
</protein>
<dbReference type="EMBL" id="CAFBOM010000269">
    <property type="protein sequence ID" value="CAB4998926.1"/>
    <property type="molecule type" value="Genomic_DNA"/>
</dbReference>
<dbReference type="Pfam" id="PF19461">
    <property type="entry name" value="DUF5998"/>
    <property type="match status" value="1"/>
</dbReference>
<name>A0A6J7P0G8_9ZZZZ</name>